<dbReference type="Gene3D" id="3.40.190.290">
    <property type="match status" value="1"/>
</dbReference>
<dbReference type="Pfam" id="PF00126">
    <property type="entry name" value="HTH_1"/>
    <property type="match status" value="1"/>
</dbReference>
<dbReference type="PROSITE" id="PS50931">
    <property type="entry name" value="HTH_LYSR"/>
    <property type="match status" value="1"/>
</dbReference>
<dbReference type="SUPFAM" id="SSF53850">
    <property type="entry name" value="Periplasmic binding protein-like II"/>
    <property type="match status" value="1"/>
</dbReference>
<dbReference type="InterPro" id="IPR058163">
    <property type="entry name" value="LysR-type_TF_proteobact-type"/>
</dbReference>
<gene>
    <name evidence="6" type="ORF">Q7A36_13950</name>
</gene>
<comment type="similarity">
    <text evidence="1">Belongs to the LysR transcriptional regulatory family.</text>
</comment>
<evidence type="ECO:0000313" key="7">
    <source>
        <dbReference type="Proteomes" id="UP001243009"/>
    </source>
</evidence>
<keyword evidence="2" id="KW-0805">Transcription regulation</keyword>
<proteinExistence type="inferred from homology"/>
<evidence type="ECO:0000256" key="4">
    <source>
        <dbReference type="ARBA" id="ARBA00023163"/>
    </source>
</evidence>
<comment type="caution">
    <text evidence="6">The sequence shown here is derived from an EMBL/GenBank/DDBJ whole genome shotgun (WGS) entry which is preliminary data.</text>
</comment>
<dbReference type="Proteomes" id="UP001243009">
    <property type="component" value="Unassembled WGS sequence"/>
</dbReference>
<dbReference type="InterPro" id="IPR036388">
    <property type="entry name" value="WH-like_DNA-bd_sf"/>
</dbReference>
<evidence type="ECO:0000256" key="1">
    <source>
        <dbReference type="ARBA" id="ARBA00009437"/>
    </source>
</evidence>
<accession>A0ABT9DZW4</accession>
<protein>
    <submittedName>
        <fullName evidence="6">LysR family transcriptional regulator</fullName>
    </submittedName>
</protein>
<dbReference type="PRINTS" id="PR00039">
    <property type="entry name" value="HTHLYSR"/>
</dbReference>
<dbReference type="PANTHER" id="PTHR30537:SF80">
    <property type="entry name" value="TRANSCRIPTIONAL REGULATOR"/>
    <property type="match status" value="1"/>
</dbReference>
<evidence type="ECO:0000259" key="5">
    <source>
        <dbReference type="PROSITE" id="PS50931"/>
    </source>
</evidence>
<name>A0ABT9DZW4_9PROT</name>
<dbReference type="InterPro" id="IPR036390">
    <property type="entry name" value="WH_DNA-bd_sf"/>
</dbReference>
<dbReference type="InterPro" id="IPR005119">
    <property type="entry name" value="LysR_subst-bd"/>
</dbReference>
<evidence type="ECO:0000256" key="2">
    <source>
        <dbReference type="ARBA" id="ARBA00023015"/>
    </source>
</evidence>
<reference evidence="6 7" key="1">
    <citation type="submission" date="2023-08" db="EMBL/GenBank/DDBJ databases">
        <title>The draft genome sequence of Paracraurococcus sp. LOR1-02.</title>
        <authorList>
            <person name="Kingkaew E."/>
            <person name="Tanasupawat S."/>
        </authorList>
    </citation>
    <scope>NUCLEOTIDE SEQUENCE [LARGE SCALE GENOMIC DNA]</scope>
    <source>
        <strain evidence="6 7">LOR1-02</strain>
    </source>
</reference>
<feature type="domain" description="HTH lysR-type" evidence="5">
    <location>
        <begin position="1"/>
        <end position="59"/>
    </location>
</feature>
<dbReference type="SUPFAM" id="SSF46785">
    <property type="entry name" value="Winged helix' DNA-binding domain"/>
    <property type="match status" value="1"/>
</dbReference>
<evidence type="ECO:0000256" key="3">
    <source>
        <dbReference type="ARBA" id="ARBA00023125"/>
    </source>
</evidence>
<dbReference type="Pfam" id="PF03466">
    <property type="entry name" value="LysR_substrate"/>
    <property type="match status" value="1"/>
</dbReference>
<keyword evidence="3" id="KW-0238">DNA-binding</keyword>
<dbReference type="RefSeq" id="WP_305104314.1">
    <property type="nucleotide sequence ID" value="NZ_JAUTWS010000011.1"/>
</dbReference>
<dbReference type="CDD" id="cd08422">
    <property type="entry name" value="PBP2_CrgA_like"/>
    <property type="match status" value="1"/>
</dbReference>
<dbReference type="InterPro" id="IPR000847">
    <property type="entry name" value="LysR_HTH_N"/>
</dbReference>
<keyword evidence="7" id="KW-1185">Reference proteome</keyword>
<sequence>MDLLLHFRAFVRVAELGGFSAAARALNTSQPAVSRQVADLEARLGARLLHRSSTGVSLTEEGRVFLDAARQALDAADGALGAVGARRGEVSGEVRLGTPLAFGRLHVVPRLPALLERHPGLSIDLVLGDAFGDLVQEGLDATIRIGVVTDPGLILRRIGLTRRVTVASPAYLARAGIPEHPGDLTGHACLRFAGLSTGDVWSFERGGEVVRVPVSGRFRASASDAVRTAVLAGMGVFVAPVWLFGPEIASGEVVTLLEDWAPPAMPIQVATSSRRQVPPRVRAVTEHLAAEFRLDPLLTDYGLG</sequence>
<organism evidence="6 7">
    <name type="scientific">Paracraurococcus lichenis</name>
    <dbReference type="NCBI Taxonomy" id="3064888"/>
    <lineage>
        <taxon>Bacteria</taxon>
        <taxon>Pseudomonadati</taxon>
        <taxon>Pseudomonadota</taxon>
        <taxon>Alphaproteobacteria</taxon>
        <taxon>Acetobacterales</taxon>
        <taxon>Roseomonadaceae</taxon>
        <taxon>Paracraurococcus</taxon>
    </lineage>
</organism>
<dbReference type="PANTHER" id="PTHR30537">
    <property type="entry name" value="HTH-TYPE TRANSCRIPTIONAL REGULATOR"/>
    <property type="match status" value="1"/>
</dbReference>
<dbReference type="EMBL" id="JAUTWS010000011">
    <property type="protein sequence ID" value="MDO9709451.1"/>
    <property type="molecule type" value="Genomic_DNA"/>
</dbReference>
<keyword evidence="4" id="KW-0804">Transcription</keyword>
<evidence type="ECO:0000313" key="6">
    <source>
        <dbReference type="EMBL" id="MDO9709451.1"/>
    </source>
</evidence>
<dbReference type="Gene3D" id="1.10.10.10">
    <property type="entry name" value="Winged helix-like DNA-binding domain superfamily/Winged helix DNA-binding domain"/>
    <property type="match status" value="1"/>
</dbReference>